<comment type="caution">
    <text evidence="2">The sequence shown here is derived from an EMBL/GenBank/DDBJ whole genome shotgun (WGS) entry which is preliminary data.</text>
</comment>
<sequence>MSESTMTTAQTALGEEYDPLGVHLGDPWDFYARAQRAAPIFYSPKLKAWVVTRYADVKRVLRDGSTFSSENVLRPVAPFTLRAVPILAKGYPLEPPVLMLDGAQHRAQRAPY</sequence>
<dbReference type="EMBL" id="JBHTIR010003603">
    <property type="protein sequence ID" value="MFD0855467.1"/>
    <property type="molecule type" value="Genomic_DNA"/>
</dbReference>
<evidence type="ECO:0000313" key="2">
    <source>
        <dbReference type="EMBL" id="MFD0855467.1"/>
    </source>
</evidence>
<dbReference type="SUPFAM" id="SSF48264">
    <property type="entry name" value="Cytochrome P450"/>
    <property type="match status" value="1"/>
</dbReference>
<dbReference type="Proteomes" id="UP001597083">
    <property type="component" value="Unassembled WGS sequence"/>
</dbReference>
<dbReference type="PANTHER" id="PTHR46696:SF1">
    <property type="entry name" value="CYTOCHROME P450 YJIB-RELATED"/>
    <property type="match status" value="1"/>
</dbReference>
<protein>
    <recommendedName>
        <fullName evidence="4">Cytochrome P450</fullName>
    </recommendedName>
</protein>
<dbReference type="InterPro" id="IPR036396">
    <property type="entry name" value="Cyt_P450_sf"/>
</dbReference>
<proteinExistence type="inferred from homology"/>
<organism evidence="2 3">
    <name type="scientific">Actinomadura adrarensis</name>
    <dbReference type="NCBI Taxonomy" id="1819600"/>
    <lineage>
        <taxon>Bacteria</taxon>
        <taxon>Bacillati</taxon>
        <taxon>Actinomycetota</taxon>
        <taxon>Actinomycetes</taxon>
        <taxon>Streptosporangiales</taxon>
        <taxon>Thermomonosporaceae</taxon>
        <taxon>Actinomadura</taxon>
    </lineage>
</organism>
<name>A0ABW3CPB9_9ACTN</name>
<accession>A0ABW3CPB9</accession>
<comment type="similarity">
    <text evidence="1">Belongs to the cytochrome P450 family.</text>
</comment>
<evidence type="ECO:0000256" key="1">
    <source>
        <dbReference type="ARBA" id="ARBA00010617"/>
    </source>
</evidence>
<evidence type="ECO:0000313" key="3">
    <source>
        <dbReference type="Proteomes" id="UP001597083"/>
    </source>
</evidence>
<dbReference type="PANTHER" id="PTHR46696">
    <property type="entry name" value="P450, PUTATIVE (EUROFUNG)-RELATED"/>
    <property type="match status" value="1"/>
</dbReference>
<gene>
    <name evidence="2" type="ORF">ACFQ07_24710</name>
</gene>
<feature type="non-terminal residue" evidence="2">
    <location>
        <position position="112"/>
    </location>
</feature>
<evidence type="ECO:0008006" key="4">
    <source>
        <dbReference type="Google" id="ProtNLM"/>
    </source>
</evidence>
<dbReference type="Gene3D" id="1.10.630.10">
    <property type="entry name" value="Cytochrome P450"/>
    <property type="match status" value="1"/>
</dbReference>
<keyword evidence="3" id="KW-1185">Reference proteome</keyword>
<reference evidence="3" key="1">
    <citation type="journal article" date="2019" name="Int. J. Syst. Evol. Microbiol.">
        <title>The Global Catalogue of Microorganisms (GCM) 10K type strain sequencing project: providing services to taxonomists for standard genome sequencing and annotation.</title>
        <authorList>
            <consortium name="The Broad Institute Genomics Platform"/>
            <consortium name="The Broad Institute Genome Sequencing Center for Infectious Disease"/>
            <person name="Wu L."/>
            <person name="Ma J."/>
        </authorList>
    </citation>
    <scope>NUCLEOTIDE SEQUENCE [LARGE SCALE GENOMIC DNA]</scope>
    <source>
        <strain evidence="3">JCM 31696</strain>
    </source>
</reference>